<keyword evidence="1" id="KW-0812">Transmembrane</keyword>
<gene>
    <name evidence="2" type="ORF">ACFQ2X_09460</name>
</gene>
<dbReference type="Proteomes" id="UP001597264">
    <property type="component" value="Unassembled WGS sequence"/>
</dbReference>
<evidence type="ECO:0000313" key="2">
    <source>
        <dbReference type="EMBL" id="MFD1216826.1"/>
    </source>
</evidence>
<sequence>MILNAAIIAATCTIVFYAGLAIARRTRSKLYQGLIRIGAVVLTLACIGILPMLMNVSVATSGLAGRYMLFTLIGGALVYKLVLVRFIPIPAENSEP</sequence>
<feature type="transmembrane region" description="Helical" evidence="1">
    <location>
        <begin position="35"/>
        <end position="54"/>
    </location>
</feature>
<proteinExistence type="predicted"/>
<evidence type="ECO:0000313" key="3">
    <source>
        <dbReference type="Proteomes" id="UP001597264"/>
    </source>
</evidence>
<keyword evidence="1" id="KW-1133">Transmembrane helix</keyword>
<dbReference type="EMBL" id="JBHTLR010000008">
    <property type="protein sequence ID" value="MFD1216826.1"/>
    <property type="molecule type" value="Genomic_DNA"/>
</dbReference>
<reference evidence="3" key="1">
    <citation type="journal article" date="2019" name="Int. J. Syst. Evol. Microbiol.">
        <title>The Global Catalogue of Microorganisms (GCM) 10K type strain sequencing project: providing services to taxonomists for standard genome sequencing and annotation.</title>
        <authorList>
            <consortium name="The Broad Institute Genomics Platform"/>
            <consortium name="The Broad Institute Genome Sequencing Center for Infectious Disease"/>
            <person name="Wu L."/>
            <person name="Ma J."/>
        </authorList>
    </citation>
    <scope>NUCLEOTIDE SEQUENCE [LARGE SCALE GENOMIC DNA]</scope>
    <source>
        <strain evidence="3">CCUG 54356</strain>
    </source>
</reference>
<keyword evidence="3" id="KW-1185">Reference proteome</keyword>
<protein>
    <submittedName>
        <fullName evidence="2">Uncharacterized protein</fullName>
    </submittedName>
</protein>
<feature type="transmembrane region" description="Helical" evidence="1">
    <location>
        <begin position="66"/>
        <end position="87"/>
    </location>
</feature>
<accession>A0ABW3UAE8</accession>
<comment type="caution">
    <text evidence="2">The sequence shown here is derived from an EMBL/GenBank/DDBJ whole genome shotgun (WGS) entry which is preliminary data.</text>
</comment>
<keyword evidence="1" id="KW-0472">Membrane</keyword>
<evidence type="ECO:0000256" key="1">
    <source>
        <dbReference type="SAM" id="Phobius"/>
    </source>
</evidence>
<organism evidence="2 3">
    <name type="scientific">Microbulbifer celer</name>
    <dbReference type="NCBI Taxonomy" id="435905"/>
    <lineage>
        <taxon>Bacteria</taxon>
        <taxon>Pseudomonadati</taxon>
        <taxon>Pseudomonadota</taxon>
        <taxon>Gammaproteobacteria</taxon>
        <taxon>Cellvibrionales</taxon>
        <taxon>Microbulbiferaceae</taxon>
        <taxon>Microbulbifer</taxon>
    </lineage>
</organism>
<feature type="transmembrane region" description="Helical" evidence="1">
    <location>
        <begin position="6"/>
        <end position="23"/>
    </location>
</feature>
<name>A0ABW3UAE8_9GAMM</name>
<dbReference type="RefSeq" id="WP_230436979.1">
    <property type="nucleotide sequence ID" value="NZ_CP087715.1"/>
</dbReference>